<evidence type="ECO:0000313" key="9">
    <source>
        <dbReference type="EMBL" id="SMF89995.1"/>
    </source>
</evidence>
<keyword evidence="7" id="KW-0472">Membrane</keyword>
<dbReference type="InterPro" id="IPR008995">
    <property type="entry name" value="Mo/tungstate-bd_C_term_dom"/>
</dbReference>
<sequence>MAGGSPYIRLSNVQKHFVRRNGTPVRAIDDISLDIRKGEFLVLLGPSGCGKTSLLRCIAGLETPDSGSVAIGERTVFDSTARINIAPEKRRIGMMFQSYALWPHMTAYENIQFPLQMRGVDKTDAADKIRNVLTMMHISDIAQQHPGQLSGGQQQRIALARALVCSDDLILFDEPLSNVDAKVREHLRFELSLMQKKLGFTAIYVTHDQDEAMALADRIVVLGNGRIAQCGKPQDIYLHPASMRVAEFVGSANFLKGTLLSTAPVARVRTALGELTVPGEQVKSSQRDIVVMSRPERWSISATPSEANNGWRGRVSAVAFMGTHNEYLVDIGGQQLRVRDQRPQSFDVGTEVWCWIRSTDLQVLGDDRIERVA</sequence>
<dbReference type="GO" id="GO:0016887">
    <property type="term" value="F:ATP hydrolysis activity"/>
    <property type="evidence" value="ECO:0007669"/>
    <property type="project" value="InterPro"/>
</dbReference>
<evidence type="ECO:0000256" key="2">
    <source>
        <dbReference type="ARBA" id="ARBA00022448"/>
    </source>
</evidence>
<evidence type="ECO:0000313" key="10">
    <source>
        <dbReference type="Proteomes" id="UP000192936"/>
    </source>
</evidence>
<keyword evidence="3" id="KW-1003">Cell membrane</keyword>
<evidence type="ECO:0000256" key="4">
    <source>
        <dbReference type="ARBA" id="ARBA00022741"/>
    </source>
</evidence>
<dbReference type="Proteomes" id="UP000192936">
    <property type="component" value="Unassembled WGS sequence"/>
</dbReference>
<evidence type="ECO:0000256" key="7">
    <source>
        <dbReference type="ARBA" id="ARBA00023136"/>
    </source>
</evidence>
<dbReference type="InterPro" id="IPR003439">
    <property type="entry name" value="ABC_transporter-like_ATP-bd"/>
</dbReference>
<keyword evidence="4" id="KW-0547">Nucleotide-binding</keyword>
<dbReference type="AlphaFoldDB" id="A0A1X7HPJ1"/>
<dbReference type="SMART" id="SM00382">
    <property type="entry name" value="AAA"/>
    <property type="match status" value="1"/>
</dbReference>
<dbReference type="InterPro" id="IPR047641">
    <property type="entry name" value="ABC_transpr_MalK/UgpC-like"/>
</dbReference>
<proteinExistence type="inferred from homology"/>
<accession>A0A1X7HPJ1</accession>
<dbReference type="InterPro" id="IPR003593">
    <property type="entry name" value="AAA+_ATPase"/>
</dbReference>
<dbReference type="GO" id="GO:0055052">
    <property type="term" value="C:ATP-binding cassette (ABC) transporter complex, substrate-binding subunit-containing"/>
    <property type="evidence" value="ECO:0007669"/>
    <property type="project" value="TreeGrafter"/>
</dbReference>
<dbReference type="InterPro" id="IPR017871">
    <property type="entry name" value="ABC_transporter-like_CS"/>
</dbReference>
<dbReference type="InterPro" id="IPR015853">
    <property type="entry name" value="ABC_transpr_FbpC"/>
</dbReference>
<evidence type="ECO:0000259" key="8">
    <source>
        <dbReference type="PROSITE" id="PS50893"/>
    </source>
</evidence>
<dbReference type="CDD" id="cd03259">
    <property type="entry name" value="ABC_Carb_Solutes_like"/>
    <property type="match status" value="1"/>
</dbReference>
<dbReference type="PANTHER" id="PTHR43875:SF15">
    <property type="entry name" value="TREHALOSE IMPORT ATP-BINDING PROTEIN SUGC"/>
    <property type="match status" value="1"/>
</dbReference>
<dbReference type="Gene3D" id="2.40.50.100">
    <property type="match status" value="1"/>
</dbReference>
<dbReference type="InterPro" id="IPR027417">
    <property type="entry name" value="P-loop_NTPase"/>
</dbReference>
<dbReference type="InterPro" id="IPR013611">
    <property type="entry name" value="Transp-assoc_OB_typ2"/>
</dbReference>
<dbReference type="Pfam" id="PF08402">
    <property type="entry name" value="TOBE_2"/>
    <property type="match status" value="1"/>
</dbReference>
<evidence type="ECO:0000256" key="6">
    <source>
        <dbReference type="ARBA" id="ARBA00022967"/>
    </source>
</evidence>
<name>A0A1X7HPJ1_9PROT</name>
<feature type="domain" description="ABC transporter" evidence="8">
    <location>
        <begin position="8"/>
        <end position="249"/>
    </location>
</feature>
<organism evidence="9 10">
    <name type="scientific">Azospirillum oryzae</name>
    <dbReference type="NCBI Taxonomy" id="286727"/>
    <lineage>
        <taxon>Bacteria</taxon>
        <taxon>Pseudomonadati</taxon>
        <taxon>Pseudomonadota</taxon>
        <taxon>Alphaproteobacteria</taxon>
        <taxon>Rhodospirillales</taxon>
        <taxon>Azospirillaceae</taxon>
        <taxon>Azospirillum</taxon>
    </lineage>
</organism>
<dbReference type="SUPFAM" id="SSF50331">
    <property type="entry name" value="MOP-like"/>
    <property type="match status" value="1"/>
</dbReference>
<dbReference type="OrthoDB" id="9790614at2"/>
<dbReference type="PANTHER" id="PTHR43875">
    <property type="entry name" value="MALTODEXTRIN IMPORT ATP-BINDING PROTEIN MSMX"/>
    <property type="match status" value="1"/>
</dbReference>
<dbReference type="SUPFAM" id="SSF52540">
    <property type="entry name" value="P-loop containing nucleoside triphosphate hydrolases"/>
    <property type="match status" value="1"/>
</dbReference>
<dbReference type="GO" id="GO:0015408">
    <property type="term" value="F:ABC-type ferric iron transporter activity"/>
    <property type="evidence" value="ECO:0007669"/>
    <property type="project" value="InterPro"/>
</dbReference>
<comment type="similarity">
    <text evidence="1">Belongs to the ABC transporter superfamily.</text>
</comment>
<dbReference type="EMBL" id="FXAK01000009">
    <property type="protein sequence ID" value="SMF89995.1"/>
    <property type="molecule type" value="Genomic_DNA"/>
</dbReference>
<keyword evidence="5 9" id="KW-0067">ATP-binding</keyword>
<gene>
    <name evidence="9" type="ORF">SAMN02982917_6930</name>
</gene>
<keyword evidence="6" id="KW-1278">Translocase</keyword>
<evidence type="ECO:0000256" key="3">
    <source>
        <dbReference type="ARBA" id="ARBA00022475"/>
    </source>
</evidence>
<dbReference type="GO" id="GO:0005524">
    <property type="term" value="F:ATP binding"/>
    <property type="evidence" value="ECO:0007669"/>
    <property type="project" value="UniProtKB-KW"/>
</dbReference>
<dbReference type="Pfam" id="PF00005">
    <property type="entry name" value="ABC_tran"/>
    <property type="match status" value="1"/>
</dbReference>
<protein>
    <submittedName>
        <fullName evidence="9">Iron(III) transport system ATP-binding protein</fullName>
    </submittedName>
</protein>
<reference evidence="9 10" key="1">
    <citation type="submission" date="2017-04" db="EMBL/GenBank/DDBJ databases">
        <authorList>
            <person name="Afonso C.L."/>
            <person name="Miller P.J."/>
            <person name="Scott M.A."/>
            <person name="Spackman E."/>
            <person name="Goraichik I."/>
            <person name="Dimitrov K.M."/>
            <person name="Suarez D.L."/>
            <person name="Swayne D.E."/>
        </authorList>
    </citation>
    <scope>NUCLEOTIDE SEQUENCE [LARGE SCALE GENOMIC DNA]</scope>
    <source>
        <strain evidence="9 10">A2P</strain>
    </source>
</reference>
<evidence type="ECO:0000256" key="1">
    <source>
        <dbReference type="ARBA" id="ARBA00005417"/>
    </source>
</evidence>
<dbReference type="RefSeq" id="WP_085091693.1">
    <property type="nucleotide sequence ID" value="NZ_FXAK01000009.1"/>
</dbReference>
<dbReference type="PROSITE" id="PS50893">
    <property type="entry name" value="ABC_TRANSPORTER_2"/>
    <property type="match status" value="1"/>
</dbReference>
<dbReference type="FunFam" id="3.40.50.300:FF:000042">
    <property type="entry name" value="Maltose/maltodextrin ABC transporter, ATP-binding protein"/>
    <property type="match status" value="1"/>
</dbReference>
<dbReference type="STRING" id="286727.SAMN02982917_6930"/>
<evidence type="ECO:0000256" key="5">
    <source>
        <dbReference type="ARBA" id="ARBA00022840"/>
    </source>
</evidence>
<dbReference type="PROSITE" id="PS00211">
    <property type="entry name" value="ABC_TRANSPORTER_1"/>
    <property type="match status" value="1"/>
</dbReference>
<dbReference type="Gene3D" id="3.40.50.300">
    <property type="entry name" value="P-loop containing nucleotide triphosphate hydrolases"/>
    <property type="match status" value="1"/>
</dbReference>
<keyword evidence="2" id="KW-0813">Transport</keyword>